<dbReference type="FunFam" id="1.10.579.10:FF:000003">
    <property type="entry name" value="Deoxyribodipyrimidine photo-lyase"/>
    <property type="match status" value="1"/>
</dbReference>
<evidence type="ECO:0000256" key="9">
    <source>
        <dbReference type="RuleBase" id="RU004182"/>
    </source>
</evidence>
<comment type="cofactor">
    <cofactor evidence="1">
        <name>(6R)-5,10-methylene-5,6,7,8-tetrahydrofolate</name>
        <dbReference type="ChEBI" id="CHEBI:15636"/>
    </cofactor>
</comment>
<proteinExistence type="inferred from homology"/>
<reference evidence="12" key="1">
    <citation type="submission" date="2017-08" db="EMBL/GenBank/DDBJ databases">
        <authorList>
            <person name="Varghese N."/>
            <person name="Submissions S."/>
        </authorList>
    </citation>
    <scope>NUCLEOTIDE SEQUENCE [LARGE SCALE GENOMIC DNA]</scope>
    <source>
        <strain evidence="12">USBA17B2</strain>
    </source>
</reference>
<name>A0A285VYZ9_9MICO</name>
<dbReference type="Pfam" id="PF00875">
    <property type="entry name" value="DNA_photolyase"/>
    <property type="match status" value="1"/>
</dbReference>
<feature type="binding site" evidence="8">
    <location>
        <begin position="371"/>
        <end position="373"/>
    </location>
    <ligand>
        <name>FAD</name>
        <dbReference type="ChEBI" id="CHEBI:57692"/>
    </ligand>
</feature>
<evidence type="ECO:0000256" key="1">
    <source>
        <dbReference type="ARBA" id="ARBA00001932"/>
    </source>
</evidence>
<evidence type="ECO:0000313" key="12">
    <source>
        <dbReference type="Proteomes" id="UP000219688"/>
    </source>
</evidence>
<keyword evidence="4 8" id="KW-0285">Flavoprotein</keyword>
<dbReference type="InterPro" id="IPR014729">
    <property type="entry name" value="Rossmann-like_a/b/a_fold"/>
</dbReference>
<comment type="cofactor">
    <cofactor evidence="8">
        <name>FAD</name>
        <dbReference type="ChEBI" id="CHEBI:57692"/>
    </cofactor>
    <text evidence="8">Binds 1 FAD per subunit.</text>
</comment>
<evidence type="ECO:0000256" key="2">
    <source>
        <dbReference type="ARBA" id="ARBA00013149"/>
    </source>
</evidence>
<dbReference type="PRINTS" id="PR00147">
    <property type="entry name" value="DNAPHOTLYASE"/>
</dbReference>
<dbReference type="InterPro" id="IPR002081">
    <property type="entry name" value="Cryptochrome/DNA_photolyase_1"/>
</dbReference>
<feature type="binding site" evidence="8">
    <location>
        <begin position="274"/>
        <end position="281"/>
    </location>
    <ligand>
        <name>FAD</name>
        <dbReference type="ChEBI" id="CHEBI:57692"/>
    </ligand>
</feature>
<dbReference type="InterPro" id="IPR006050">
    <property type="entry name" value="DNA_photolyase_N"/>
</dbReference>
<sequence length="466" mass="51374">MPALLWLRRDLRVADHPALLAARDAADGELAVCFVVDPVLWEGGGPVRRAWLAASVRAVADKLGGRLVLRAGDPAEVVPALVSELGATSVHVTRETTPTGAQRDRRVRRLLEEGGGGGAGAPAGGASVEWVETGTPYAVGPGLVRNGSGDPYQVFTPFSRAWREHGWPEPAATPRSLDLVELPAEARAEKLLDEALADDDLPTMPDAGEDAALRRWRHFLDDGLSDYASARDRPDLDGTSRLSAYLKVGAVHPRSLLADLAGRRGKGAETYATELAWREFYADVLHHHPRSAWRDLRDGLAGLRYEEPEDAVEAWRTGRTGYPVVDAGMRQLLAVGWMHNRLRMITASFLTKDLHVWWPVGARHFLDHLVDGDLASNNHGWQWVAGTGTDAAPYFRVFNPVTQGEKFDPDGDYVRRWVPELAHLPGKAAHQPWNHPDGYAHGYPQRIVDHAEERREALARYEAARR</sequence>
<dbReference type="PANTHER" id="PTHR11455:SF9">
    <property type="entry name" value="CRYPTOCHROME CIRCADIAN CLOCK 5 ISOFORM X1"/>
    <property type="match status" value="1"/>
</dbReference>
<evidence type="ECO:0000259" key="10">
    <source>
        <dbReference type="PROSITE" id="PS51645"/>
    </source>
</evidence>
<accession>A0A285VYZ9</accession>
<dbReference type="STRING" id="1122622.GCA_000421185_01409"/>
<feature type="binding site" evidence="8">
    <location>
        <position position="227"/>
    </location>
    <ligand>
        <name>FAD</name>
        <dbReference type="ChEBI" id="CHEBI:57692"/>
    </ligand>
</feature>
<evidence type="ECO:0000256" key="3">
    <source>
        <dbReference type="ARBA" id="ARBA00014046"/>
    </source>
</evidence>
<dbReference type="RefSeq" id="WP_097189233.1">
    <property type="nucleotide sequence ID" value="NZ_OBQK01000018.1"/>
</dbReference>
<dbReference type="SUPFAM" id="SSF48173">
    <property type="entry name" value="Cryptochrome/photolyase FAD-binding domain"/>
    <property type="match status" value="1"/>
</dbReference>
<dbReference type="PROSITE" id="PS51645">
    <property type="entry name" value="PHR_CRY_ALPHA_BETA"/>
    <property type="match status" value="1"/>
</dbReference>
<organism evidence="11 12">
    <name type="scientific">Ornithinimicrobium cerasi</name>
    <dbReference type="NCBI Taxonomy" id="2248773"/>
    <lineage>
        <taxon>Bacteria</taxon>
        <taxon>Bacillati</taxon>
        <taxon>Actinomycetota</taxon>
        <taxon>Actinomycetes</taxon>
        <taxon>Micrococcales</taxon>
        <taxon>Ornithinimicrobiaceae</taxon>
        <taxon>Ornithinimicrobium</taxon>
    </lineage>
</organism>
<dbReference type="PROSITE" id="PS00394">
    <property type="entry name" value="DNA_PHOTOLYASES_1_1"/>
    <property type="match status" value="1"/>
</dbReference>
<evidence type="ECO:0000256" key="5">
    <source>
        <dbReference type="ARBA" id="ARBA00022827"/>
    </source>
</evidence>
<dbReference type="Gene3D" id="3.40.50.620">
    <property type="entry name" value="HUPs"/>
    <property type="match status" value="1"/>
</dbReference>
<keyword evidence="6 9" id="KW-0157">Chromophore</keyword>
<dbReference type="AlphaFoldDB" id="A0A285VYZ9"/>
<feature type="binding site" evidence="8">
    <location>
        <begin position="239"/>
        <end position="243"/>
    </location>
    <ligand>
        <name>FAD</name>
        <dbReference type="ChEBI" id="CHEBI:57692"/>
    </ligand>
</feature>
<evidence type="ECO:0000256" key="8">
    <source>
        <dbReference type="PIRSR" id="PIRSR602081-1"/>
    </source>
</evidence>
<dbReference type="GO" id="GO:0071949">
    <property type="term" value="F:FAD binding"/>
    <property type="evidence" value="ECO:0007669"/>
    <property type="project" value="TreeGrafter"/>
</dbReference>
<feature type="binding site" evidence="8">
    <location>
        <position position="271"/>
    </location>
    <ligand>
        <name>FAD</name>
        <dbReference type="ChEBI" id="CHEBI:57692"/>
    </ligand>
</feature>
<dbReference type="Pfam" id="PF03441">
    <property type="entry name" value="FAD_binding_7"/>
    <property type="match status" value="1"/>
</dbReference>
<dbReference type="GO" id="GO:0003904">
    <property type="term" value="F:deoxyribodipyrimidine photo-lyase activity"/>
    <property type="evidence" value="ECO:0007669"/>
    <property type="project" value="UniProtKB-EC"/>
</dbReference>
<evidence type="ECO:0000313" key="11">
    <source>
        <dbReference type="EMBL" id="SOC57901.1"/>
    </source>
</evidence>
<dbReference type="Proteomes" id="UP000219688">
    <property type="component" value="Unassembled WGS sequence"/>
</dbReference>
<evidence type="ECO:0000256" key="6">
    <source>
        <dbReference type="ARBA" id="ARBA00022991"/>
    </source>
</evidence>
<dbReference type="GO" id="GO:0000719">
    <property type="term" value="P:photoreactive repair"/>
    <property type="evidence" value="ECO:0007669"/>
    <property type="project" value="UniProtKB-ARBA"/>
</dbReference>
<dbReference type="Gene3D" id="1.10.579.10">
    <property type="entry name" value="DNA Cyclobutane Dipyrimidine Photolyase, subunit A, domain 3"/>
    <property type="match status" value="1"/>
</dbReference>
<dbReference type="PANTHER" id="PTHR11455">
    <property type="entry name" value="CRYPTOCHROME"/>
    <property type="match status" value="1"/>
</dbReference>
<keyword evidence="12" id="KW-1185">Reference proteome</keyword>
<protein>
    <recommendedName>
        <fullName evidence="3">Deoxyribodipyrimidine photo-lyase</fullName>
        <ecNumber evidence="2">4.1.99.3</ecNumber>
    </recommendedName>
</protein>
<dbReference type="SUPFAM" id="SSF52425">
    <property type="entry name" value="Cryptochrome/photolyase, N-terminal domain"/>
    <property type="match status" value="1"/>
</dbReference>
<evidence type="ECO:0000256" key="4">
    <source>
        <dbReference type="ARBA" id="ARBA00022630"/>
    </source>
</evidence>
<feature type="domain" description="Photolyase/cryptochrome alpha/beta" evidence="10">
    <location>
        <begin position="1"/>
        <end position="136"/>
    </location>
</feature>
<dbReference type="GO" id="GO:0003677">
    <property type="term" value="F:DNA binding"/>
    <property type="evidence" value="ECO:0007669"/>
    <property type="project" value="TreeGrafter"/>
</dbReference>
<dbReference type="InterPro" id="IPR036134">
    <property type="entry name" value="Crypto/Photolyase_FAD-like_sf"/>
</dbReference>
<evidence type="ECO:0000256" key="7">
    <source>
        <dbReference type="ARBA" id="ARBA00033999"/>
    </source>
</evidence>
<comment type="similarity">
    <text evidence="9">Belongs to the DNA photolyase family.</text>
</comment>
<dbReference type="InterPro" id="IPR036155">
    <property type="entry name" value="Crypto/Photolyase_N_sf"/>
</dbReference>
<dbReference type="EC" id="4.1.99.3" evidence="2"/>
<dbReference type="EMBL" id="OBQK01000018">
    <property type="protein sequence ID" value="SOC57901.1"/>
    <property type="molecule type" value="Genomic_DNA"/>
</dbReference>
<keyword evidence="11" id="KW-0456">Lyase</keyword>
<dbReference type="InterPro" id="IPR005101">
    <property type="entry name" value="Cryptochr/Photolyase_FAD-bd"/>
</dbReference>
<dbReference type="GO" id="GO:0009416">
    <property type="term" value="P:response to light stimulus"/>
    <property type="evidence" value="ECO:0007669"/>
    <property type="project" value="TreeGrafter"/>
</dbReference>
<comment type="catalytic activity">
    <reaction evidence="7">
        <text>cyclobutadipyrimidine (in DNA) = 2 pyrimidine residues (in DNA).</text>
        <dbReference type="EC" id="4.1.99.3"/>
    </reaction>
</comment>
<keyword evidence="5 8" id="KW-0274">FAD</keyword>
<dbReference type="InterPro" id="IPR018394">
    <property type="entry name" value="DNA_photolyase_1_CS_C"/>
</dbReference>
<gene>
    <name evidence="11" type="ORF">SAMN05421879_11820</name>
</gene>
<dbReference type="Gene3D" id="1.25.40.80">
    <property type="match status" value="1"/>
</dbReference>